<evidence type="ECO:0000313" key="1">
    <source>
        <dbReference type="EMBL" id="GAA3960614.1"/>
    </source>
</evidence>
<accession>A0ABP7P7L7</accession>
<evidence type="ECO:0008006" key="3">
    <source>
        <dbReference type="Google" id="ProtNLM"/>
    </source>
</evidence>
<keyword evidence="2" id="KW-1185">Reference proteome</keyword>
<sequence>MLALLAVFCHFTAYADYEPTLLAELIDNSDLIVYAEITAVRKNHITVKVLQAIKGVPPGSANIEKFKDWTCAFRFASYKTGQREILFLKKSKRHQSFFPLGAANEGELPVANNIVYYKQQYLALDTAPKSFKIYGGVVNGYSYDKTQFIEALKFYLLNRVVIQDDLSKNQARIDTIRNPALSRILHEFHEQHFRTY</sequence>
<name>A0ABP7P7L7_9BACT</name>
<evidence type="ECO:0000313" key="2">
    <source>
        <dbReference type="Proteomes" id="UP001501556"/>
    </source>
</evidence>
<protein>
    <recommendedName>
        <fullName evidence="3">DUF4468 domain-containing protein</fullName>
    </recommendedName>
</protein>
<gene>
    <name evidence="1" type="ORF">GCM10022407_04420</name>
</gene>
<dbReference type="EMBL" id="BAABDI010000002">
    <property type="protein sequence ID" value="GAA3960614.1"/>
    <property type="molecule type" value="Genomic_DNA"/>
</dbReference>
<organism evidence="1 2">
    <name type="scientific">Hymenobacter antarcticus</name>
    <dbReference type="NCBI Taxonomy" id="486270"/>
    <lineage>
        <taxon>Bacteria</taxon>
        <taxon>Pseudomonadati</taxon>
        <taxon>Bacteroidota</taxon>
        <taxon>Cytophagia</taxon>
        <taxon>Cytophagales</taxon>
        <taxon>Hymenobacteraceae</taxon>
        <taxon>Hymenobacter</taxon>
    </lineage>
</organism>
<comment type="caution">
    <text evidence="1">The sequence shown here is derived from an EMBL/GenBank/DDBJ whole genome shotgun (WGS) entry which is preliminary data.</text>
</comment>
<dbReference type="Proteomes" id="UP001501556">
    <property type="component" value="Unassembled WGS sequence"/>
</dbReference>
<proteinExistence type="predicted"/>
<reference evidence="2" key="1">
    <citation type="journal article" date="2019" name="Int. J. Syst. Evol. Microbiol.">
        <title>The Global Catalogue of Microorganisms (GCM) 10K type strain sequencing project: providing services to taxonomists for standard genome sequencing and annotation.</title>
        <authorList>
            <consortium name="The Broad Institute Genomics Platform"/>
            <consortium name="The Broad Institute Genome Sequencing Center for Infectious Disease"/>
            <person name="Wu L."/>
            <person name="Ma J."/>
        </authorList>
    </citation>
    <scope>NUCLEOTIDE SEQUENCE [LARGE SCALE GENOMIC DNA]</scope>
    <source>
        <strain evidence="2">JCM 17217</strain>
    </source>
</reference>